<name>A0A1E3AXC4_9FIRM</name>
<dbReference type="GeneID" id="93299572"/>
<evidence type="ECO:0000313" key="2">
    <source>
        <dbReference type="Proteomes" id="UP000095003"/>
    </source>
</evidence>
<accession>A0A1E3AXC4</accession>
<organism evidence="1 2">
    <name type="scientific">Eisenbergiella tayi</name>
    <dbReference type="NCBI Taxonomy" id="1432052"/>
    <lineage>
        <taxon>Bacteria</taxon>
        <taxon>Bacillati</taxon>
        <taxon>Bacillota</taxon>
        <taxon>Clostridia</taxon>
        <taxon>Lachnospirales</taxon>
        <taxon>Lachnospiraceae</taxon>
        <taxon>Eisenbergiella</taxon>
    </lineage>
</organism>
<comment type="caution">
    <text evidence="1">The sequence shown here is derived from an EMBL/GenBank/DDBJ whole genome shotgun (WGS) entry which is preliminary data.</text>
</comment>
<sequence length="321" mass="37882">MAAKKEIIKVIHCAITKFKYFIKNELIFWLMRPIKKYYIIRRPEPGAGFFSNYFWVLGHIVFARKIGYVPIVDMQNYKTLYSEDVPVLGERNAWNYYFEDVDSICLGEALNSKKYIYSKEKYLAKYCEKYASIPYRYPTEEMINYYAPIIAKYMRIKPDIVRKFQEDWRQKIIEGQDILGVHIRGTDMKNNLGHPMPATAARYIEITKNILSENSQITMIFLASDEIEVIKSYMKWLEGTHYKLIVNDAFRADKSSEKKLVGIHEMNIVNERSYHKYNLGLEVLNDAWCLAKCDYLLCGHSNITNIAILWNNKKYKKIICL</sequence>
<evidence type="ECO:0000313" key="1">
    <source>
        <dbReference type="EMBL" id="ODM13355.1"/>
    </source>
</evidence>
<dbReference type="Gene3D" id="3.40.50.11350">
    <property type="match status" value="1"/>
</dbReference>
<protein>
    <recommendedName>
        <fullName evidence="3">Glycosyl transferase family 11</fullName>
    </recommendedName>
</protein>
<dbReference type="RefSeq" id="WP_069156005.1">
    <property type="nucleotide sequence ID" value="NZ_MCGI01000001.1"/>
</dbReference>
<dbReference type="AlphaFoldDB" id="A0A1E3AXC4"/>
<dbReference type="EMBL" id="MCGI01000001">
    <property type="protein sequence ID" value="ODM13355.1"/>
    <property type="molecule type" value="Genomic_DNA"/>
</dbReference>
<evidence type="ECO:0008006" key="3">
    <source>
        <dbReference type="Google" id="ProtNLM"/>
    </source>
</evidence>
<dbReference type="Proteomes" id="UP000095003">
    <property type="component" value="Unassembled WGS sequence"/>
</dbReference>
<gene>
    <name evidence="1" type="ORF">BEH84_01070</name>
</gene>
<proteinExistence type="predicted"/>
<reference evidence="1 2" key="1">
    <citation type="submission" date="2016-07" db="EMBL/GenBank/DDBJ databases">
        <title>Characterization of isolates of Eisenbergiella tayi derived from blood cultures, using whole genome sequencing.</title>
        <authorList>
            <person name="Burdz T."/>
            <person name="Wiebe D."/>
            <person name="Huynh C."/>
            <person name="Bernard K."/>
        </authorList>
    </citation>
    <scope>NUCLEOTIDE SEQUENCE [LARGE SCALE GENOMIC DNA]</scope>
    <source>
        <strain evidence="1 2">NML 120489</strain>
    </source>
</reference>